<evidence type="ECO:0000313" key="2">
    <source>
        <dbReference type="Proteomes" id="UP000232323"/>
    </source>
</evidence>
<dbReference type="SUPFAM" id="SSF53335">
    <property type="entry name" value="S-adenosyl-L-methionine-dependent methyltransferases"/>
    <property type="match status" value="1"/>
</dbReference>
<dbReference type="Pfam" id="PF10294">
    <property type="entry name" value="Methyltransf_16"/>
    <property type="match status" value="1"/>
</dbReference>
<comment type="caution">
    <text evidence="1">The sequence shown here is derived from an EMBL/GenBank/DDBJ whole genome shotgun (WGS) entry which is preliminary data.</text>
</comment>
<dbReference type="AlphaFoldDB" id="A0A250XPK1"/>
<dbReference type="PANTHER" id="PTHR14614">
    <property type="entry name" value="HEPATOCELLULAR CARCINOMA-ASSOCIATED ANTIGEN"/>
    <property type="match status" value="1"/>
</dbReference>
<dbReference type="STRING" id="1157962.A0A250XPK1"/>
<dbReference type="EMBL" id="BEGY01000141">
    <property type="protein sequence ID" value="GAX84933.1"/>
    <property type="molecule type" value="Genomic_DNA"/>
</dbReference>
<dbReference type="InterPro" id="IPR019410">
    <property type="entry name" value="Methyltransf_16"/>
</dbReference>
<name>A0A250XPK1_9CHLO</name>
<dbReference type="InterPro" id="IPR029063">
    <property type="entry name" value="SAM-dependent_MTases_sf"/>
</dbReference>
<sequence>MGSGLLWARSTGLKVWPGAMALSTIMLNDMNRVISTLIGAQAAACRQSPEHLPPFIPDIIVNSDNIVAHEDPAVKPKCQGHSEFLNNEGALNKPVQHPVTIWTWQGKVVVELGCGLALCSIVAAQQGAQVIATDGDADLIQVARRNIVSNTSGAHFKPLTAVLPWGDDQALERLLIRIRESYSSTPNCLQQQQLIRQQGGVDVVVLSDVVYGSNPGVWENLARTLRGLSCCNLDNKEMTTSISHKLKQDEDSPAEKLPCTLILQSETSRVEGVLYDVYWKTLENAGFKWVPLSDDDCNSLKSNTDDLFTHHKRTVKSWAIWLAESHNQFESTS</sequence>
<organism evidence="1 2">
    <name type="scientific">Chlamydomonas eustigma</name>
    <dbReference type="NCBI Taxonomy" id="1157962"/>
    <lineage>
        <taxon>Eukaryota</taxon>
        <taxon>Viridiplantae</taxon>
        <taxon>Chlorophyta</taxon>
        <taxon>core chlorophytes</taxon>
        <taxon>Chlorophyceae</taxon>
        <taxon>CS clade</taxon>
        <taxon>Chlamydomonadales</taxon>
        <taxon>Chlamydomonadaceae</taxon>
        <taxon>Chlamydomonas</taxon>
    </lineage>
</organism>
<evidence type="ECO:0000313" key="1">
    <source>
        <dbReference type="EMBL" id="GAX84933.1"/>
    </source>
</evidence>
<keyword evidence="2" id="KW-1185">Reference proteome</keyword>
<dbReference type="Proteomes" id="UP000232323">
    <property type="component" value="Unassembled WGS sequence"/>
</dbReference>
<dbReference type="PANTHER" id="PTHR14614:SF132">
    <property type="entry name" value="PROTEIN-LYSINE METHYLTRANSFERASE C42C1.13"/>
    <property type="match status" value="1"/>
</dbReference>
<dbReference type="Gene3D" id="3.40.50.150">
    <property type="entry name" value="Vaccinia Virus protein VP39"/>
    <property type="match status" value="1"/>
</dbReference>
<dbReference type="CDD" id="cd02440">
    <property type="entry name" value="AdoMet_MTases"/>
    <property type="match status" value="1"/>
</dbReference>
<gene>
    <name evidence="1" type="ORF">CEUSTIGMA_g12354.t1</name>
</gene>
<evidence type="ECO:0008006" key="3">
    <source>
        <dbReference type="Google" id="ProtNLM"/>
    </source>
</evidence>
<protein>
    <recommendedName>
        <fullName evidence="3">Methyltransferase small domain-containing protein</fullName>
    </recommendedName>
</protein>
<dbReference type="OrthoDB" id="552082at2759"/>
<reference evidence="1 2" key="1">
    <citation type="submission" date="2017-08" db="EMBL/GenBank/DDBJ databases">
        <title>Acidophilic green algal genome provides insights into adaptation to an acidic environment.</title>
        <authorList>
            <person name="Hirooka S."/>
            <person name="Hirose Y."/>
            <person name="Kanesaki Y."/>
            <person name="Higuchi S."/>
            <person name="Fujiwara T."/>
            <person name="Onuma R."/>
            <person name="Era A."/>
            <person name="Ohbayashi R."/>
            <person name="Uzuka A."/>
            <person name="Nozaki H."/>
            <person name="Yoshikawa H."/>
            <person name="Miyagishima S.Y."/>
        </authorList>
    </citation>
    <scope>NUCLEOTIDE SEQUENCE [LARGE SCALE GENOMIC DNA]</scope>
    <source>
        <strain evidence="1 2">NIES-2499</strain>
    </source>
</reference>
<accession>A0A250XPK1</accession>
<proteinExistence type="predicted"/>